<keyword evidence="5" id="KW-0548">Nucleotidyltransferase</keyword>
<evidence type="ECO:0000313" key="5">
    <source>
        <dbReference type="EMBL" id="MFC3195862.1"/>
    </source>
</evidence>
<feature type="transmembrane region" description="Helical" evidence="3">
    <location>
        <begin position="71"/>
        <end position="91"/>
    </location>
</feature>
<dbReference type="EC" id="2.7.7.65" evidence="1"/>
<dbReference type="PROSITE" id="PS50887">
    <property type="entry name" value="GGDEF"/>
    <property type="match status" value="1"/>
</dbReference>
<keyword evidence="3" id="KW-0812">Transmembrane</keyword>
<dbReference type="RefSeq" id="WP_157893033.1">
    <property type="nucleotide sequence ID" value="NZ_JBHRTS010000010.1"/>
</dbReference>
<dbReference type="Gene3D" id="3.30.70.270">
    <property type="match status" value="1"/>
</dbReference>
<organism evidence="5 6">
    <name type="scientific">Marinicella sediminis</name>
    <dbReference type="NCBI Taxonomy" id="1792834"/>
    <lineage>
        <taxon>Bacteria</taxon>
        <taxon>Pseudomonadati</taxon>
        <taxon>Pseudomonadota</taxon>
        <taxon>Gammaproteobacteria</taxon>
        <taxon>Lysobacterales</taxon>
        <taxon>Marinicellaceae</taxon>
        <taxon>Marinicella</taxon>
    </lineage>
</organism>
<keyword evidence="5" id="KW-0808">Transferase</keyword>
<dbReference type="InterPro" id="IPR043128">
    <property type="entry name" value="Rev_trsase/Diguanyl_cyclase"/>
</dbReference>
<keyword evidence="6" id="KW-1185">Reference proteome</keyword>
<feature type="transmembrane region" description="Helical" evidence="3">
    <location>
        <begin position="119"/>
        <end position="137"/>
    </location>
</feature>
<sequence length="333" mass="37559">MIRAAQLLEYQRSEYNVLNRSAMWLGNVALVFITPFAINNLLNGQWHVAIAALVIIAVFSFNTFTVLIWKTYYSGLCFFLLSPAMLLFIWFSIPQQGIIGVLWSFPALVAFYFLLPERLAWLVNGIGLAMIFYLSWVTFDHGLAIRIIATMTLISLFTAVSVRLINIQQKALHQVAITDFLTGLYNRNNLTLVLDEIIENNHKSTASNHLMVLDIDHFKSINDQHGHETGDQALKSVASIIRNLVGDDGVVFRLGGEEFLVLLEQQSWQEAKSLAELIRSTMANSELLPGFSTTLSIGLSRLKPNMTRADWIKESDQNMYQAKHHGRNQVVAS</sequence>
<evidence type="ECO:0000256" key="1">
    <source>
        <dbReference type="ARBA" id="ARBA00012528"/>
    </source>
</evidence>
<proteinExistence type="predicted"/>
<dbReference type="InterPro" id="IPR000160">
    <property type="entry name" value="GGDEF_dom"/>
</dbReference>
<dbReference type="Pfam" id="PF00990">
    <property type="entry name" value="GGDEF"/>
    <property type="match status" value="1"/>
</dbReference>
<dbReference type="SMART" id="SM00267">
    <property type="entry name" value="GGDEF"/>
    <property type="match status" value="1"/>
</dbReference>
<dbReference type="InterPro" id="IPR029787">
    <property type="entry name" value="Nucleotide_cyclase"/>
</dbReference>
<dbReference type="PANTHER" id="PTHR45138:SF9">
    <property type="entry name" value="DIGUANYLATE CYCLASE DGCM-RELATED"/>
    <property type="match status" value="1"/>
</dbReference>
<evidence type="ECO:0000256" key="2">
    <source>
        <dbReference type="ARBA" id="ARBA00034247"/>
    </source>
</evidence>
<dbReference type="SUPFAM" id="SSF55073">
    <property type="entry name" value="Nucleotide cyclase"/>
    <property type="match status" value="1"/>
</dbReference>
<feature type="domain" description="GGDEF" evidence="4">
    <location>
        <begin position="206"/>
        <end position="333"/>
    </location>
</feature>
<evidence type="ECO:0000313" key="6">
    <source>
        <dbReference type="Proteomes" id="UP001595533"/>
    </source>
</evidence>
<evidence type="ECO:0000256" key="3">
    <source>
        <dbReference type="SAM" id="Phobius"/>
    </source>
</evidence>
<dbReference type="Proteomes" id="UP001595533">
    <property type="component" value="Unassembled WGS sequence"/>
</dbReference>
<feature type="transmembrane region" description="Helical" evidence="3">
    <location>
        <begin position="21"/>
        <end position="38"/>
    </location>
</feature>
<dbReference type="InterPro" id="IPR050469">
    <property type="entry name" value="Diguanylate_Cyclase"/>
</dbReference>
<gene>
    <name evidence="5" type="ORF">ACFODZ_16530</name>
</gene>
<reference evidence="6" key="1">
    <citation type="journal article" date="2019" name="Int. J. Syst. Evol. Microbiol.">
        <title>The Global Catalogue of Microorganisms (GCM) 10K type strain sequencing project: providing services to taxonomists for standard genome sequencing and annotation.</title>
        <authorList>
            <consortium name="The Broad Institute Genomics Platform"/>
            <consortium name="The Broad Institute Genome Sequencing Center for Infectious Disease"/>
            <person name="Wu L."/>
            <person name="Ma J."/>
        </authorList>
    </citation>
    <scope>NUCLEOTIDE SEQUENCE [LARGE SCALE GENOMIC DNA]</scope>
    <source>
        <strain evidence="6">KCTC 42953</strain>
    </source>
</reference>
<comment type="catalytic activity">
    <reaction evidence="2">
        <text>2 GTP = 3',3'-c-di-GMP + 2 diphosphate</text>
        <dbReference type="Rhea" id="RHEA:24898"/>
        <dbReference type="ChEBI" id="CHEBI:33019"/>
        <dbReference type="ChEBI" id="CHEBI:37565"/>
        <dbReference type="ChEBI" id="CHEBI:58805"/>
        <dbReference type="EC" id="2.7.7.65"/>
    </reaction>
</comment>
<feature type="transmembrane region" description="Helical" evidence="3">
    <location>
        <begin position="44"/>
        <end position="64"/>
    </location>
</feature>
<feature type="transmembrane region" description="Helical" evidence="3">
    <location>
        <begin position="97"/>
        <end position="114"/>
    </location>
</feature>
<evidence type="ECO:0000259" key="4">
    <source>
        <dbReference type="PROSITE" id="PS50887"/>
    </source>
</evidence>
<dbReference type="CDD" id="cd01949">
    <property type="entry name" value="GGDEF"/>
    <property type="match status" value="1"/>
</dbReference>
<accession>A0ABV7JFI4</accession>
<keyword evidence="3" id="KW-1133">Transmembrane helix</keyword>
<protein>
    <recommendedName>
        <fullName evidence="1">diguanylate cyclase</fullName>
        <ecNumber evidence="1">2.7.7.65</ecNumber>
    </recommendedName>
</protein>
<dbReference type="PANTHER" id="PTHR45138">
    <property type="entry name" value="REGULATORY COMPONENTS OF SENSORY TRANSDUCTION SYSTEM"/>
    <property type="match status" value="1"/>
</dbReference>
<comment type="caution">
    <text evidence="5">The sequence shown here is derived from an EMBL/GenBank/DDBJ whole genome shotgun (WGS) entry which is preliminary data.</text>
</comment>
<dbReference type="EMBL" id="JBHRTS010000010">
    <property type="protein sequence ID" value="MFC3195862.1"/>
    <property type="molecule type" value="Genomic_DNA"/>
</dbReference>
<keyword evidence="3" id="KW-0472">Membrane</keyword>
<feature type="transmembrane region" description="Helical" evidence="3">
    <location>
        <begin position="143"/>
        <end position="165"/>
    </location>
</feature>
<dbReference type="GO" id="GO:0052621">
    <property type="term" value="F:diguanylate cyclase activity"/>
    <property type="evidence" value="ECO:0007669"/>
    <property type="project" value="UniProtKB-EC"/>
</dbReference>
<name>A0ABV7JFI4_9GAMM</name>
<dbReference type="NCBIfam" id="TIGR00254">
    <property type="entry name" value="GGDEF"/>
    <property type="match status" value="1"/>
</dbReference>